<evidence type="ECO:0000313" key="3">
    <source>
        <dbReference type="EMBL" id="PQQ68307.1"/>
    </source>
</evidence>
<dbReference type="OrthoDB" id="1937093at2"/>
<dbReference type="EMBL" id="NEMB01000003">
    <property type="protein sequence ID" value="PQQ68307.1"/>
    <property type="molecule type" value="Genomic_DNA"/>
</dbReference>
<dbReference type="AlphaFoldDB" id="A0A2S8RER9"/>
<evidence type="ECO:0000256" key="1">
    <source>
        <dbReference type="SAM" id="Phobius"/>
    </source>
</evidence>
<dbReference type="InterPro" id="IPR002559">
    <property type="entry name" value="Transposase_11"/>
</dbReference>
<accession>A0A2S8RER9</accession>
<feature type="domain" description="Transposase IS4-like" evidence="2">
    <location>
        <begin position="3"/>
        <end position="213"/>
    </location>
</feature>
<keyword evidence="1" id="KW-1133">Transmembrane helix</keyword>
<dbReference type="Pfam" id="PF01609">
    <property type="entry name" value="DDE_Tnp_1"/>
    <property type="match status" value="1"/>
</dbReference>
<evidence type="ECO:0000259" key="2">
    <source>
        <dbReference type="Pfam" id="PF01609"/>
    </source>
</evidence>
<dbReference type="Proteomes" id="UP000239720">
    <property type="component" value="Unassembled WGS sequence"/>
</dbReference>
<feature type="transmembrane region" description="Helical" evidence="1">
    <location>
        <begin position="200"/>
        <end position="218"/>
    </location>
</feature>
<proteinExistence type="predicted"/>
<keyword evidence="1" id="KW-0812">Transmembrane</keyword>
<organism evidence="3 4">
    <name type="scientific">Acetivibrio saccincola</name>
    <dbReference type="NCBI Taxonomy" id="1677857"/>
    <lineage>
        <taxon>Bacteria</taxon>
        <taxon>Bacillati</taxon>
        <taxon>Bacillota</taxon>
        <taxon>Clostridia</taxon>
        <taxon>Eubacteriales</taxon>
        <taxon>Oscillospiraceae</taxon>
        <taxon>Acetivibrio</taxon>
    </lineage>
</organism>
<dbReference type="SUPFAM" id="SSF53098">
    <property type="entry name" value="Ribonuclease H-like"/>
    <property type="match status" value="1"/>
</dbReference>
<gene>
    <name evidence="3" type="ORF">B9R14_09205</name>
</gene>
<evidence type="ECO:0000313" key="4">
    <source>
        <dbReference type="Proteomes" id="UP000239720"/>
    </source>
</evidence>
<comment type="caution">
    <text evidence="3">The sequence shown here is derived from an EMBL/GenBank/DDBJ whole genome shotgun (WGS) entry which is preliminary data.</text>
</comment>
<dbReference type="GO" id="GO:0003677">
    <property type="term" value="F:DNA binding"/>
    <property type="evidence" value="ECO:0007669"/>
    <property type="project" value="InterPro"/>
</dbReference>
<dbReference type="GO" id="GO:0006313">
    <property type="term" value="P:DNA transposition"/>
    <property type="evidence" value="ECO:0007669"/>
    <property type="project" value="InterPro"/>
</dbReference>
<dbReference type="GO" id="GO:0004803">
    <property type="term" value="F:transposase activity"/>
    <property type="evidence" value="ECO:0007669"/>
    <property type="project" value="InterPro"/>
</dbReference>
<reference evidence="3 4" key="1">
    <citation type="journal article" date="2018" name="Syst. Appl. Microbiol.">
        <title>Characterization and high-quality draft genome sequence of Herbivorax saccincola A7, an anaerobic, alkaliphilic, thermophilic, cellulolytic, and xylanolytic bacterium.</title>
        <authorList>
            <person name="Aikawa S."/>
            <person name="Baramee S."/>
            <person name="Sermsathanaswadi J."/>
            <person name="Thianheng P."/>
            <person name="Tachaapaikoon C."/>
            <person name="Shikata A."/>
            <person name="Waeonukul R."/>
            <person name="Pason P."/>
            <person name="Ratanakhanokchai K."/>
            <person name="Kosugi A."/>
        </authorList>
    </citation>
    <scope>NUCLEOTIDE SEQUENCE [LARGE SCALE GENOMIC DNA]</scope>
    <source>
        <strain evidence="3 4">A7</strain>
    </source>
</reference>
<keyword evidence="1" id="KW-0472">Membrane</keyword>
<sequence>MKDDGEYKRGYKLSSLRGITGDTGILEEIRFGNIKQHDLKLSKKMVLESKMLKPGDILINDRGFISREFMNQLKREREIDSYIPLKSNMEAFEQAVSIANAENNWKAHPNKKRKNQKIAFVGSLGSYWRSAEPENDVAIIGCVVYDTKTDEYHVFVTTDTTKTARQIIMTYELRPEIEEDYRQIKDFWKIEDFKSTKQNFIAFYIVMVLIGYLFFQLYKGMEEGEKYAGKSLPVAIKKYVEEGSKSVIIYSGQYFGIFGFLEFIQLYSSCGTEVKQCLDPILAKV</sequence>
<protein>
    <recommendedName>
        <fullName evidence="2">Transposase IS4-like domain-containing protein</fullName>
    </recommendedName>
</protein>
<dbReference type="InterPro" id="IPR012337">
    <property type="entry name" value="RNaseH-like_sf"/>
</dbReference>
<name>A0A2S8RER9_9FIRM</name>